<gene>
    <name evidence="1" type="ORF">HBH26_15850</name>
</gene>
<protein>
    <submittedName>
        <fullName evidence="1">Uncharacterized protein</fullName>
    </submittedName>
</protein>
<evidence type="ECO:0000313" key="2">
    <source>
        <dbReference type="Proteomes" id="UP000732399"/>
    </source>
</evidence>
<keyword evidence="2" id="KW-1185">Reference proteome</keyword>
<organism evidence="1 2">
    <name type="scientific">Sphingomonas corticis</name>
    <dbReference type="NCBI Taxonomy" id="2722791"/>
    <lineage>
        <taxon>Bacteria</taxon>
        <taxon>Pseudomonadati</taxon>
        <taxon>Pseudomonadota</taxon>
        <taxon>Alphaproteobacteria</taxon>
        <taxon>Sphingomonadales</taxon>
        <taxon>Sphingomonadaceae</taxon>
        <taxon>Sphingomonas</taxon>
    </lineage>
</organism>
<dbReference type="Proteomes" id="UP000732399">
    <property type="component" value="Unassembled WGS sequence"/>
</dbReference>
<accession>A0ABX1CVW2</accession>
<proteinExistence type="predicted"/>
<evidence type="ECO:0000313" key="1">
    <source>
        <dbReference type="EMBL" id="NJR80057.1"/>
    </source>
</evidence>
<sequence length="431" mass="48481">MFEIATFSKDDLDMAVCWANRYHPILTEATIQVAEGYEVGTWRDYRVLAEEALNDYFIPVPGTDVPVCFVDPDAASKLVVTRLKDQGARVARKAEAGAGYDISFGDDRAKAVRIDRKLNLARRIFDCADFEGKPSNCFVRAGYVPSNAEARRTASGGYVRDTGRFFSVTVPKYTINTSGDPHLHDRIEAAFERHGTTPCVRHAWRAKEDLISRGGEVIEGTFRSLFMGAKELGETRFGRLLKIRNKPTGDTELTKLASFTVAGADRFYSYVDVVRRSMDPRGWGVEEYEAACFAGDEEALNAPLFFNHYGRPLLVPAARVEFRKVVRLAGIKCGERDAWMHLGRHDQVIRALDEIEDMDVPEFIKDRLRDDLATYMGWAGKEEMLKIYGARHFAARRAKWTSDFQAGRGEVARPTSSFRTAPALQSAFEGW</sequence>
<dbReference type="EMBL" id="JAAVJH010000012">
    <property type="protein sequence ID" value="NJR80057.1"/>
    <property type="molecule type" value="Genomic_DNA"/>
</dbReference>
<name>A0ABX1CVW2_9SPHN</name>
<reference evidence="1 2" key="1">
    <citation type="submission" date="2020-03" db="EMBL/GenBank/DDBJ databases">
        <authorList>
            <person name="Wang L."/>
            <person name="He N."/>
            <person name="Li Y."/>
            <person name="Fang Y."/>
            <person name="Zhang F."/>
        </authorList>
    </citation>
    <scope>NUCLEOTIDE SEQUENCE [LARGE SCALE GENOMIC DNA]</scope>
    <source>
        <strain evidence="1 2">36D10-4-7</strain>
    </source>
</reference>
<comment type="caution">
    <text evidence="1">The sequence shown here is derived from an EMBL/GenBank/DDBJ whole genome shotgun (WGS) entry which is preliminary data.</text>
</comment>
<dbReference type="RefSeq" id="WP_168135614.1">
    <property type="nucleotide sequence ID" value="NZ_JAAVJH010000012.1"/>
</dbReference>